<dbReference type="STRING" id="35525.A0A0P5Z862"/>
<reference evidence="2 3" key="1">
    <citation type="submission" date="2016-03" db="EMBL/GenBank/DDBJ databases">
        <title>EvidentialGene: Evidence-directed Construction of Genes on Genomes.</title>
        <authorList>
            <person name="Gilbert D.G."/>
            <person name="Choi J.-H."/>
            <person name="Mockaitis K."/>
            <person name="Colbourne J."/>
            <person name="Pfrender M."/>
        </authorList>
    </citation>
    <scope>NUCLEOTIDE SEQUENCE [LARGE SCALE GENOMIC DNA]</scope>
    <source>
        <strain evidence="2 3">Xinb3</strain>
        <tissue evidence="2">Complete organism</tissue>
    </source>
</reference>
<dbReference type="InterPro" id="IPR029071">
    <property type="entry name" value="Ubiquitin-like_domsf"/>
</dbReference>
<proteinExistence type="predicted"/>
<dbReference type="Pfam" id="PF09409">
    <property type="entry name" value="PUB"/>
    <property type="match status" value="1"/>
</dbReference>
<sequence>MDKIKKFFEKKKADTKFKLAGEGHRLNETVQPPTVNRSIQSQARSEASTSAAQQQAAAAALARLEKKKDPTPQQRSAAIIRAQALKELELEKQDAPIQELSLSDKTQKFLPADQFAVSGVYYKCPLVGPDVLPKKEIENLIKEFLYQQLECEEAGLTACLVIHTLNKPLDKVQQCIETLFRYLDNIVQNPTEEKYHKIRINNKIYQERVAQLEGVQHFLQAAGFQLKSVQNSQQELEDVWVLLNTQPEHIEYISNLRDSLISAEPIRPELDRGLQILMPSQAAKRVELPSDFFWLTAEEIKREQQLKTEQAERGLMLRTRAMRERDEKAASRKYRFTLIRVKFPDGPVLQGTFKVNETMQDVRLFVSEALQEPFVEFSLVSPAAGVTNPADVQNPSLLDLQLCPSALFHFAPAVPSSSGYLKDDLMILMQSI</sequence>
<dbReference type="InterPro" id="IPR001012">
    <property type="entry name" value="UBX_dom"/>
</dbReference>
<dbReference type="PROSITE" id="PS50033">
    <property type="entry name" value="UBX"/>
    <property type="match status" value="1"/>
</dbReference>
<dbReference type="InterPro" id="IPR018997">
    <property type="entry name" value="PUB_domain"/>
</dbReference>
<dbReference type="SMART" id="SM00166">
    <property type="entry name" value="UBX"/>
    <property type="match status" value="1"/>
</dbReference>
<dbReference type="CDD" id="cd16119">
    <property type="entry name" value="UBX_UBXN6"/>
    <property type="match status" value="1"/>
</dbReference>
<evidence type="ECO:0000313" key="3">
    <source>
        <dbReference type="Proteomes" id="UP000076858"/>
    </source>
</evidence>
<feature type="compositionally biased region" description="Low complexity" evidence="1">
    <location>
        <begin position="40"/>
        <end position="53"/>
    </location>
</feature>
<comment type="caution">
    <text evidence="2">The sequence shown here is derived from an EMBL/GenBank/DDBJ whole genome shotgun (WGS) entry which is preliminary data.</text>
</comment>
<evidence type="ECO:0000256" key="1">
    <source>
        <dbReference type="SAM" id="MobiDB-lite"/>
    </source>
</evidence>
<dbReference type="OrthoDB" id="49605at2759"/>
<dbReference type="SUPFAM" id="SSF143503">
    <property type="entry name" value="PUG domain-like"/>
    <property type="match status" value="1"/>
</dbReference>
<name>A0A0P5Z862_9CRUS</name>
<dbReference type="InterPro" id="IPR036339">
    <property type="entry name" value="PUB-like_dom_sf"/>
</dbReference>
<accession>A0A0P5Z862</accession>
<organism evidence="2 3">
    <name type="scientific">Daphnia magna</name>
    <dbReference type="NCBI Taxonomy" id="35525"/>
    <lineage>
        <taxon>Eukaryota</taxon>
        <taxon>Metazoa</taxon>
        <taxon>Ecdysozoa</taxon>
        <taxon>Arthropoda</taxon>
        <taxon>Crustacea</taxon>
        <taxon>Branchiopoda</taxon>
        <taxon>Diplostraca</taxon>
        <taxon>Cladocera</taxon>
        <taxon>Anomopoda</taxon>
        <taxon>Daphniidae</taxon>
        <taxon>Daphnia</taxon>
    </lineage>
</organism>
<dbReference type="CDD" id="cd10460">
    <property type="entry name" value="PUB_UBXD1"/>
    <property type="match status" value="1"/>
</dbReference>
<dbReference type="EMBL" id="LRGB01001005">
    <property type="protein sequence ID" value="KZS13906.1"/>
    <property type="molecule type" value="Genomic_DNA"/>
</dbReference>
<dbReference type="Pfam" id="PF00789">
    <property type="entry name" value="UBX"/>
    <property type="match status" value="1"/>
</dbReference>
<dbReference type="SMART" id="SM00580">
    <property type="entry name" value="PUG"/>
    <property type="match status" value="1"/>
</dbReference>
<keyword evidence="3" id="KW-1185">Reference proteome</keyword>
<gene>
    <name evidence="2" type="ORF">APZ42_020501</name>
</gene>
<protein>
    <submittedName>
        <fullName evidence="2">UBX domain-containing protein 6</fullName>
    </submittedName>
</protein>
<dbReference type="PANTHER" id="PTHR23153:SF38">
    <property type="entry name" value="UBX DOMAIN-CONTAINING PROTEIN 6"/>
    <property type="match status" value="1"/>
</dbReference>
<dbReference type="InterPro" id="IPR042774">
    <property type="entry name" value="UBXN6_PUB"/>
</dbReference>
<dbReference type="PANTHER" id="PTHR23153">
    <property type="entry name" value="UBX-RELATED"/>
    <property type="match status" value="1"/>
</dbReference>
<evidence type="ECO:0000313" key="2">
    <source>
        <dbReference type="EMBL" id="KZS13906.1"/>
    </source>
</evidence>
<dbReference type="Proteomes" id="UP000076858">
    <property type="component" value="Unassembled WGS sequence"/>
</dbReference>
<dbReference type="SUPFAM" id="SSF54236">
    <property type="entry name" value="Ubiquitin-like"/>
    <property type="match status" value="1"/>
</dbReference>
<dbReference type="Gene3D" id="3.10.20.90">
    <property type="entry name" value="Phosphatidylinositol 3-kinase Catalytic Subunit, Chain A, domain 1"/>
    <property type="match status" value="1"/>
</dbReference>
<feature type="compositionally biased region" description="Polar residues" evidence="1">
    <location>
        <begin position="28"/>
        <end position="39"/>
    </location>
</feature>
<dbReference type="GO" id="GO:0005737">
    <property type="term" value="C:cytoplasm"/>
    <property type="evidence" value="ECO:0007669"/>
    <property type="project" value="TreeGrafter"/>
</dbReference>
<dbReference type="AlphaFoldDB" id="A0A0P5Z862"/>
<feature type="region of interest" description="Disordered" evidence="1">
    <location>
        <begin position="19"/>
        <end position="53"/>
    </location>
</feature>
<dbReference type="Gene3D" id="1.20.58.2190">
    <property type="match status" value="1"/>
</dbReference>